<feature type="compositionally biased region" description="Basic and acidic residues" evidence="1">
    <location>
        <begin position="421"/>
        <end position="433"/>
    </location>
</feature>
<dbReference type="Proteomes" id="UP000078113">
    <property type="component" value="Unassembled WGS sequence"/>
</dbReference>
<reference evidence="2" key="1">
    <citation type="submission" date="2016-04" db="EMBL/GenBank/DDBJ databases">
        <authorList>
            <person name="Nguyen H.D."/>
            <person name="Samba Siva P."/>
            <person name="Cullis J."/>
            <person name="Levesque C.A."/>
            <person name="Hambleton S."/>
        </authorList>
    </citation>
    <scope>NUCLEOTIDE SEQUENCE</scope>
    <source>
        <strain evidence="2">DAOMC 236422</strain>
    </source>
</reference>
<keyword evidence="3" id="KW-1185">Reference proteome</keyword>
<proteinExistence type="predicted"/>
<organism evidence="2 3">
    <name type="scientific">Tilletia walkeri</name>
    <dbReference type="NCBI Taxonomy" id="117179"/>
    <lineage>
        <taxon>Eukaryota</taxon>
        <taxon>Fungi</taxon>
        <taxon>Dikarya</taxon>
        <taxon>Basidiomycota</taxon>
        <taxon>Ustilaginomycotina</taxon>
        <taxon>Exobasidiomycetes</taxon>
        <taxon>Tilletiales</taxon>
        <taxon>Tilletiaceae</taxon>
        <taxon>Tilletia</taxon>
    </lineage>
</organism>
<feature type="compositionally biased region" description="Basic and acidic residues" evidence="1">
    <location>
        <begin position="540"/>
        <end position="565"/>
    </location>
</feature>
<sequence length="780" mass="87203">MRVCPACSSVAVEFIPEASGDVCTECGYTVDVVLLDGSKEIADGHGFSLWQDGMATVLKSIGRNSGGGWMAQSQDAENLKLVKEQNHLRDTRRFIQGTLTHLNRQRYADRAFGLFDVVRKGALARTQQIQEFWDKHEAQVAALNGDANEDADEISGAARTKRRAPKLFAWGAKGKALALACIFATIATSDRDTTVSLQEVIHSCGEESSAVKKSYLSFRNVAKRVRLVRDFGGPTYAHVSPDRPRFYLSGMIDFFEALKDLLASQNGSQSPPPSPPTRKGKERARDEDLEVESMISAPVSQEVQEFLSNIRLPRARTLSLHLSQTLEEAGYNSGPKTSEGSIARDSTRHVHFAAYAIVLWAMEASCRTPGPQLELIALHDCALRGRGGLQLHLKRAALTVSSPQDDQNLRQDFDISEDEERGQNEGDDQRITDSRATIQRRYSEIRKLLNDGAKHIPWVLSASILASGRRRNQPAMAPKGKGKKSKPVADVDTALDMARLDIIRWMPDILAFRGAAEKRKESHDARKSVQLLESGVQTQRGEKAKQDTTVRLPEDNSSRAAESSKGDAVSHPSGPPPFTESEVVARYNRRLESYVLSDPLEDDADHDMDKILFDEDEDPDELYLRSTPERILLEQAMREDGRWDADVQRELRREEKSKARAEKEERTKPKFSLEGLAAFESRKRAREGDGMQRRRKRSKAQTYEFVAMEIDPGEVSDGQRPDVQPRRTNRMRPINSGVQEGASRSDSSNYDDWSDSSDDDDERKDVEDDYDSDISLPGQV</sequence>
<dbReference type="EMBL" id="LWDG02000293">
    <property type="protein sequence ID" value="KAE8266790.1"/>
    <property type="molecule type" value="Genomic_DNA"/>
</dbReference>
<feature type="compositionally biased region" description="Basic and acidic residues" evidence="1">
    <location>
        <begin position="680"/>
        <end position="692"/>
    </location>
</feature>
<evidence type="ECO:0000256" key="1">
    <source>
        <dbReference type="SAM" id="MobiDB-lite"/>
    </source>
</evidence>
<name>A0A8X7N6Y1_9BASI</name>
<feature type="region of interest" description="Disordered" evidence="1">
    <location>
        <begin position="264"/>
        <end position="287"/>
    </location>
</feature>
<reference evidence="2" key="2">
    <citation type="journal article" date="2019" name="IMA Fungus">
        <title>Genome sequencing and comparison of five Tilletia species to identify candidate genes for the detection of regulated species infecting wheat.</title>
        <authorList>
            <person name="Nguyen H.D.T."/>
            <person name="Sultana T."/>
            <person name="Kesanakurti P."/>
            <person name="Hambleton S."/>
        </authorList>
    </citation>
    <scope>NUCLEOTIDE SEQUENCE</scope>
    <source>
        <strain evidence="2">DAOMC 236422</strain>
    </source>
</reference>
<dbReference type="AlphaFoldDB" id="A0A8X7N6Y1"/>
<protein>
    <recommendedName>
        <fullName evidence="4">TFIIB-type domain-containing protein</fullName>
    </recommendedName>
</protein>
<feature type="region of interest" description="Disordered" evidence="1">
    <location>
        <begin position="469"/>
        <end position="488"/>
    </location>
</feature>
<evidence type="ECO:0000313" key="2">
    <source>
        <dbReference type="EMBL" id="KAE8266790.1"/>
    </source>
</evidence>
<evidence type="ECO:0008006" key="4">
    <source>
        <dbReference type="Google" id="ProtNLM"/>
    </source>
</evidence>
<feature type="region of interest" description="Disordered" evidence="1">
    <location>
        <begin position="520"/>
        <end position="580"/>
    </location>
</feature>
<feature type="region of interest" description="Disordered" evidence="1">
    <location>
        <begin position="402"/>
        <end position="433"/>
    </location>
</feature>
<evidence type="ECO:0000313" key="3">
    <source>
        <dbReference type="Proteomes" id="UP000078113"/>
    </source>
</evidence>
<feature type="compositionally biased region" description="Basic and acidic residues" evidence="1">
    <location>
        <begin position="650"/>
        <end position="668"/>
    </location>
</feature>
<gene>
    <name evidence="2" type="ORF">A4X09_0g5553</name>
</gene>
<feature type="compositionally biased region" description="Acidic residues" evidence="1">
    <location>
        <begin position="752"/>
        <end position="772"/>
    </location>
</feature>
<comment type="caution">
    <text evidence="2">The sequence shown here is derived from an EMBL/GenBank/DDBJ whole genome shotgun (WGS) entry which is preliminary data.</text>
</comment>
<accession>A0A8X7N6Y1</accession>
<feature type="region of interest" description="Disordered" evidence="1">
    <location>
        <begin position="650"/>
        <end position="780"/>
    </location>
</feature>